<dbReference type="AlphaFoldDB" id="A0A2S5KMQ6"/>
<keyword evidence="3" id="KW-0732">Signal</keyword>
<evidence type="ECO:0000313" key="4">
    <source>
        <dbReference type="EMBL" id="PPC75992.1"/>
    </source>
</evidence>
<evidence type="ECO:0000313" key="5">
    <source>
        <dbReference type="Proteomes" id="UP000238196"/>
    </source>
</evidence>
<comment type="similarity">
    <text evidence="1">Belongs to the esterase D family.</text>
</comment>
<comment type="caution">
    <text evidence="4">The sequence shown here is derived from an EMBL/GenBank/DDBJ whole genome shotgun (WGS) entry which is preliminary data.</text>
</comment>
<dbReference type="Pfam" id="PF00756">
    <property type="entry name" value="Esterase"/>
    <property type="match status" value="1"/>
</dbReference>
<gene>
    <name evidence="4" type="ORF">C4K68_17615</name>
</gene>
<dbReference type="PANTHER" id="PTHR40841:SF2">
    <property type="entry name" value="SIDEROPHORE-DEGRADING ESTERASE (EUROFUNG)"/>
    <property type="match status" value="1"/>
</dbReference>
<feature type="signal peptide" evidence="3">
    <location>
        <begin position="1"/>
        <end position="25"/>
    </location>
</feature>
<dbReference type="InterPro" id="IPR029058">
    <property type="entry name" value="AB_hydrolase_fold"/>
</dbReference>
<protein>
    <submittedName>
        <fullName evidence="4">Esterase</fullName>
    </submittedName>
</protein>
<dbReference type="PANTHER" id="PTHR40841">
    <property type="entry name" value="SIDEROPHORE TRIACETYLFUSARININE C ESTERASE"/>
    <property type="match status" value="1"/>
</dbReference>
<feature type="chain" id="PRO_5015714090" evidence="3">
    <location>
        <begin position="26"/>
        <end position="324"/>
    </location>
</feature>
<dbReference type="SUPFAM" id="SSF53474">
    <property type="entry name" value="alpha/beta-Hydrolases"/>
    <property type="match status" value="1"/>
</dbReference>
<sequence length="324" mass="35653">MSRFLTRTTLSVILTLMINPTFAGADSPSTATANANTPTANSWPEVTLDNTRQFIIDSRQTGRSYRILVAVPDSPVPEGGFPVVYSLDGNTTFPLWKVMAERLQQRGQARGALVVGITAAEGDKAQLVARAEDYTPPAANMDKTGDQSGSRQGGADRFLAFIEQELKPQIEQHFAINRHQQTLFGHSYGGLFTLHTLFTHPESFQRYVAASPSIWWNERYVLSERNGFADRLAALAQPVTLMLTVGSEEQTAPASMKAERVQMLQKRAQVDNVKQLFSDLQQTVAAESDGKLQLGLHIFPGENHMSAMPEAINRAVEFVYGGKP</sequence>
<dbReference type="Proteomes" id="UP000238196">
    <property type="component" value="Unassembled WGS sequence"/>
</dbReference>
<evidence type="ECO:0000256" key="1">
    <source>
        <dbReference type="ARBA" id="ARBA00005622"/>
    </source>
</evidence>
<organism evidence="4 5">
    <name type="scientific">Proteobacteria bacterium 228</name>
    <dbReference type="NCBI Taxonomy" id="2083153"/>
    <lineage>
        <taxon>Bacteria</taxon>
        <taxon>Pseudomonadati</taxon>
        <taxon>Pseudomonadota</taxon>
    </lineage>
</organism>
<dbReference type="GO" id="GO:0016788">
    <property type="term" value="F:hydrolase activity, acting on ester bonds"/>
    <property type="evidence" value="ECO:0007669"/>
    <property type="project" value="TreeGrafter"/>
</dbReference>
<dbReference type="OrthoDB" id="9784036at2"/>
<dbReference type="EMBL" id="PRLP01000058">
    <property type="protein sequence ID" value="PPC75992.1"/>
    <property type="molecule type" value="Genomic_DNA"/>
</dbReference>
<proteinExistence type="inferred from homology"/>
<accession>A0A2S5KMQ6</accession>
<dbReference type="InterPro" id="IPR000801">
    <property type="entry name" value="Esterase-like"/>
</dbReference>
<name>A0A2S5KMQ6_9PROT</name>
<keyword evidence="2" id="KW-0378">Hydrolase</keyword>
<reference evidence="4 5" key="1">
    <citation type="submission" date="2018-02" db="EMBL/GenBank/DDBJ databases">
        <title>novel marine gammaproteobacteria from coastal saline agro ecosystem.</title>
        <authorList>
            <person name="Krishnan R."/>
            <person name="Ramesh Kumar N."/>
        </authorList>
    </citation>
    <scope>NUCLEOTIDE SEQUENCE [LARGE SCALE GENOMIC DNA]</scope>
    <source>
        <strain evidence="4 5">228</strain>
    </source>
</reference>
<evidence type="ECO:0000256" key="2">
    <source>
        <dbReference type="ARBA" id="ARBA00022801"/>
    </source>
</evidence>
<dbReference type="Gene3D" id="3.40.50.1820">
    <property type="entry name" value="alpha/beta hydrolase"/>
    <property type="match status" value="1"/>
</dbReference>
<evidence type="ECO:0000256" key="3">
    <source>
        <dbReference type="SAM" id="SignalP"/>
    </source>
</evidence>
<dbReference type="InterPro" id="IPR052558">
    <property type="entry name" value="Siderophore_Hydrolase_D"/>
</dbReference>